<gene>
    <name evidence="2" type="ORF">BpHYR1_015992</name>
</gene>
<feature type="transmembrane region" description="Helical" evidence="1">
    <location>
        <begin position="46"/>
        <end position="69"/>
    </location>
</feature>
<dbReference type="Proteomes" id="UP000276133">
    <property type="component" value="Unassembled WGS sequence"/>
</dbReference>
<sequence length="87" mass="10617">MANNLLCKTIIRQKCSHNKCRFFKKLNVDVEHLIQVKYTLFKKKNLYLILCLFKFNKFMDFVLNYLIALKHISWFKNFKAKNRLIKT</sequence>
<evidence type="ECO:0000313" key="3">
    <source>
        <dbReference type="Proteomes" id="UP000276133"/>
    </source>
</evidence>
<accession>A0A3M7PAU7</accession>
<keyword evidence="1" id="KW-0812">Transmembrane</keyword>
<evidence type="ECO:0000256" key="1">
    <source>
        <dbReference type="SAM" id="Phobius"/>
    </source>
</evidence>
<comment type="caution">
    <text evidence="2">The sequence shown here is derived from an EMBL/GenBank/DDBJ whole genome shotgun (WGS) entry which is preliminary data.</text>
</comment>
<evidence type="ECO:0000313" key="2">
    <source>
        <dbReference type="EMBL" id="RMZ96215.1"/>
    </source>
</evidence>
<keyword evidence="1" id="KW-0472">Membrane</keyword>
<reference evidence="2 3" key="1">
    <citation type="journal article" date="2018" name="Sci. Rep.">
        <title>Genomic signatures of local adaptation to the degree of environmental predictability in rotifers.</title>
        <authorList>
            <person name="Franch-Gras L."/>
            <person name="Hahn C."/>
            <person name="Garcia-Roger E.M."/>
            <person name="Carmona M.J."/>
            <person name="Serra M."/>
            <person name="Gomez A."/>
        </authorList>
    </citation>
    <scope>NUCLEOTIDE SEQUENCE [LARGE SCALE GENOMIC DNA]</scope>
    <source>
        <strain evidence="2">HYR1</strain>
    </source>
</reference>
<proteinExistence type="predicted"/>
<keyword evidence="1" id="KW-1133">Transmembrane helix</keyword>
<dbReference type="EMBL" id="REGN01012295">
    <property type="protein sequence ID" value="RMZ96215.1"/>
    <property type="molecule type" value="Genomic_DNA"/>
</dbReference>
<keyword evidence="3" id="KW-1185">Reference proteome</keyword>
<organism evidence="2 3">
    <name type="scientific">Brachionus plicatilis</name>
    <name type="common">Marine rotifer</name>
    <name type="synonym">Brachionus muelleri</name>
    <dbReference type="NCBI Taxonomy" id="10195"/>
    <lineage>
        <taxon>Eukaryota</taxon>
        <taxon>Metazoa</taxon>
        <taxon>Spiralia</taxon>
        <taxon>Gnathifera</taxon>
        <taxon>Rotifera</taxon>
        <taxon>Eurotatoria</taxon>
        <taxon>Monogononta</taxon>
        <taxon>Pseudotrocha</taxon>
        <taxon>Ploima</taxon>
        <taxon>Brachionidae</taxon>
        <taxon>Brachionus</taxon>
    </lineage>
</organism>
<protein>
    <submittedName>
        <fullName evidence="2">Uncharacterized protein</fullName>
    </submittedName>
</protein>
<dbReference type="AlphaFoldDB" id="A0A3M7PAU7"/>
<name>A0A3M7PAU7_BRAPC</name>